<reference evidence="3 4" key="1">
    <citation type="submission" date="2020-08" db="EMBL/GenBank/DDBJ databases">
        <title>Genomic Encyclopedia of Type Strains, Phase IV (KMG-IV): sequencing the most valuable type-strain genomes for metagenomic binning, comparative biology and taxonomic classification.</title>
        <authorList>
            <person name="Goeker M."/>
        </authorList>
    </citation>
    <scope>NUCLEOTIDE SEQUENCE [LARGE SCALE GENOMIC DNA]</scope>
    <source>
        <strain evidence="3 4">DSM 100211</strain>
    </source>
</reference>
<dbReference type="InterPro" id="IPR043128">
    <property type="entry name" value="Rev_trsase/Diguanyl_cyclase"/>
</dbReference>
<feature type="transmembrane region" description="Helical" evidence="1">
    <location>
        <begin position="21"/>
        <end position="48"/>
    </location>
</feature>
<proteinExistence type="predicted"/>
<feature type="domain" description="GGDEF" evidence="2">
    <location>
        <begin position="126"/>
        <end position="259"/>
    </location>
</feature>
<dbReference type="Pfam" id="PF00990">
    <property type="entry name" value="GGDEF"/>
    <property type="match status" value="1"/>
</dbReference>
<dbReference type="PROSITE" id="PS50887">
    <property type="entry name" value="GGDEF"/>
    <property type="match status" value="1"/>
</dbReference>
<dbReference type="EMBL" id="JACIEE010000011">
    <property type="protein sequence ID" value="MBB3979462.1"/>
    <property type="molecule type" value="Genomic_DNA"/>
</dbReference>
<feature type="transmembrane region" description="Helical" evidence="1">
    <location>
        <begin position="68"/>
        <end position="92"/>
    </location>
</feature>
<evidence type="ECO:0000313" key="3">
    <source>
        <dbReference type="EMBL" id="MBB3979462.1"/>
    </source>
</evidence>
<keyword evidence="1" id="KW-0812">Transmembrane</keyword>
<protein>
    <submittedName>
        <fullName evidence="3">Diguanylate cyclase (GGDEF)-like protein</fullName>
    </submittedName>
</protein>
<name>A0A7W6DB63_9HYPH</name>
<accession>A0A7W6DB63</accession>
<dbReference type="RefSeq" id="WP_183807699.1">
    <property type="nucleotide sequence ID" value="NZ_JACIEE010000011.1"/>
</dbReference>
<sequence length="265" mass="27576">MFRDGSSSGGLRSGHHAAAKAELATILPYGFLITAALATGLHLMLAALHAPIRLLPLPEPGPAAQGAASSLLMAASVAALLAALGSLGFSALQHLRARVDRAALMDPLSGVMKPEAIAETLDATVVPGFVILFGVAHFTFLASRHGTDTANRILRLVAEELSRTFHAPHQVGRSADGEFVVMLESQSPEDCILLVEDVRRSVATRPVATRAGAVAVALSAGVARIVPNVPTAVTMDAARRALANARDTASTRAVYAFDKHAKPMC</sequence>
<keyword evidence="4" id="KW-1185">Reference proteome</keyword>
<dbReference type="SUPFAM" id="SSF55073">
    <property type="entry name" value="Nucleotide cyclase"/>
    <property type="match status" value="1"/>
</dbReference>
<comment type="caution">
    <text evidence="3">The sequence shown here is derived from an EMBL/GenBank/DDBJ whole genome shotgun (WGS) entry which is preliminary data.</text>
</comment>
<dbReference type="SMART" id="SM00267">
    <property type="entry name" value="GGDEF"/>
    <property type="match status" value="1"/>
</dbReference>
<evidence type="ECO:0000256" key="1">
    <source>
        <dbReference type="SAM" id="Phobius"/>
    </source>
</evidence>
<keyword evidence="1" id="KW-1133">Transmembrane helix</keyword>
<keyword evidence="1" id="KW-0472">Membrane</keyword>
<dbReference type="Gene3D" id="3.30.70.270">
    <property type="match status" value="1"/>
</dbReference>
<evidence type="ECO:0000313" key="4">
    <source>
        <dbReference type="Proteomes" id="UP000574761"/>
    </source>
</evidence>
<dbReference type="InterPro" id="IPR000160">
    <property type="entry name" value="GGDEF_dom"/>
</dbReference>
<gene>
    <name evidence="3" type="ORF">GGQ64_004704</name>
</gene>
<organism evidence="3 4">
    <name type="scientific">Mycoplana azooxidifex</name>
    <dbReference type="NCBI Taxonomy" id="1636188"/>
    <lineage>
        <taxon>Bacteria</taxon>
        <taxon>Pseudomonadati</taxon>
        <taxon>Pseudomonadota</taxon>
        <taxon>Alphaproteobacteria</taxon>
        <taxon>Hyphomicrobiales</taxon>
        <taxon>Rhizobiaceae</taxon>
        <taxon>Mycoplana</taxon>
    </lineage>
</organism>
<dbReference type="AlphaFoldDB" id="A0A7W6DB63"/>
<dbReference type="InterPro" id="IPR029787">
    <property type="entry name" value="Nucleotide_cyclase"/>
</dbReference>
<dbReference type="Proteomes" id="UP000574761">
    <property type="component" value="Unassembled WGS sequence"/>
</dbReference>
<evidence type="ECO:0000259" key="2">
    <source>
        <dbReference type="PROSITE" id="PS50887"/>
    </source>
</evidence>